<dbReference type="CDD" id="cd00043">
    <property type="entry name" value="CYCLIN_SF"/>
    <property type="match status" value="1"/>
</dbReference>
<evidence type="ECO:0000256" key="1">
    <source>
        <dbReference type="ARBA" id="ARBA00022618"/>
    </source>
</evidence>
<comment type="caution">
    <text evidence="6">The sequence shown here is derived from an EMBL/GenBank/DDBJ whole genome shotgun (WGS) entry which is preliminary data.</text>
</comment>
<dbReference type="SUPFAM" id="SSF47954">
    <property type="entry name" value="Cyclin-like"/>
    <property type="match status" value="1"/>
</dbReference>
<dbReference type="SMART" id="SM00385">
    <property type="entry name" value="CYCLIN"/>
    <property type="match status" value="1"/>
</dbReference>
<dbReference type="InterPro" id="IPR039361">
    <property type="entry name" value="Cyclin"/>
</dbReference>
<gene>
    <name evidence="6" type="ORF">ACHAXA_002765</name>
</gene>
<keyword evidence="2 4" id="KW-0195">Cyclin</keyword>
<keyword evidence="1" id="KW-0132">Cell division</keyword>
<dbReference type="Pfam" id="PF00134">
    <property type="entry name" value="Cyclin_N"/>
    <property type="match status" value="1"/>
</dbReference>
<organism evidence="6 7">
    <name type="scientific">Cyclostephanos tholiformis</name>
    <dbReference type="NCBI Taxonomy" id="382380"/>
    <lineage>
        <taxon>Eukaryota</taxon>
        <taxon>Sar</taxon>
        <taxon>Stramenopiles</taxon>
        <taxon>Ochrophyta</taxon>
        <taxon>Bacillariophyta</taxon>
        <taxon>Coscinodiscophyceae</taxon>
        <taxon>Thalassiosirophycidae</taxon>
        <taxon>Stephanodiscales</taxon>
        <taxon>Stephanodiscaceae</taxon>
        <taxon>Cyclostephanos</taxon>
    </lineage>
</organism>
<evidence type="ECO:0000256" key="2">
    <source>
        <dbReference type="ARBA" id="ARBA00023127"/>
    </source>
</evidence>
<dbReference type="GO" id="GO:0051301">
    <property type="term" value="P:cell division"/>
    <property type="evidence" value="ECO:0007669"/>
    <property type="project" value="UniProtKB-KW"/>
</dbReference>
<dbReference type="InterPro" id="IPR006671">
    <property type="entry name" value="Cyclin_N"/>
</dbReference>
<dbReference type="FunFam" id="1.10.472.10:FF:000093">
    <property type="entry name" value="Predicted protein"/>
    <property type="match status" value="1"/>
</dbReference>
<evidence type="ECO:0000256" key="4">
    <source>
        <dbReference type="RuleBase" id="RU000383"/>
    </source>
</evidence>
<evidence type="ECO:0000259" key="5">
    <source>
        <dbReference type="SMART" id="SM00385"/>
    </source>
</evidence>
<dbReference type="PROSITE" id="PS00292">
    <property type="entry name" value="CYCLINS"/>
    <property type="match status" value="1"/>
</dbReference>
<protein>
    <recommendedName>
        <fullName evidence="5">Cyclin-like domain-containing protein</fullName>
    </recommendedName>
</protein>
<dbReference type="PANTHER" id="PTHR10177">
    <property type="entry name" value="CYCLINS"/>
    <property type="match status" value="1"/>
</dbReference>
<dbReference type="Proteomes" id="UP001530377">
    <property type="component" value="Unassembled WGS sequence"/>
</dbReference>
<dbReference type="InterPro" id="IPR013763">
    <property type="entry name" value="Cyclin-like_dom"/>
</dbReference>
<dbReference type="Gene3D" id="1.10.472.10">
    <property type="entry name" value="Cyclin-like"/>
    <property type="match status" value="2"/>
</dbReference>
<accession>A0ABD3RIW2</accession>
<evidence type="ECO:0000313" key="6">
    <source>
        <dbReference type="EMBL" id="KAL3811671.1"/>
    </source>
</evidence>
<keyword evidence="3" id="KW-0131">Cell cycle</keyword>
<keyword evidence="7" id="KW-1185">Reference proteome</keyword>
<evidence type="ECO:0000313" key="7">
    <source>
        <dbReference type="Proteomes" id="UP001530377"/>
    </source>
</evidence>
<dbReference type="EMBL" id="JALLPB020000244">
    <property type="protein sequence ID" value="KAL3811671.1"/>
    <property type="molecule type" value="Genomic_DNA"/>
</dbReference>
<evidence type="ECO:0000256" key="3">
    <source>
        <dbReference type="ARBA" id="ARBA00023306"/>
    </source>
</evidence>
<dbReference type="InterPro" id="IPR036915">
    <property type="entry name" value="Cyclin-like_sf"/>
</dbReference>
<reference evidence="6 7" key="1">
    <citation type="submission" date="2024-10" db="EMBL/GenBank/DDBJ databases">
        <title>Updated reference genomes for cyclostephanoid diatoms.</title>
        <authorList>
            <person name="Roberts W.R."/>
            <person name="Alverson A.J."/>
        </authorList>
    </citation>
    <scope>NUCLEOTIDE SEQUENCE [LARGE SCALE GENOMIC DNA]</scope>
    <source>
        <strain evidence="6 7">AJA228-03</strain>
    </source>
</reference>
<comment type="similarity">
    <text evidence="4">Belongs to the cyclin family.</text>
</comment>
<dbReference type="InterPro" id="IPR048258">
    <property type="entry name" value="Cyclins_cyclin-box"/>
</dbReference>
<name>A0ABD3RIW2_9STRA</name>
<feature type="domain" description="Cyclin-like" evidence="5">
    <location>
        <begin position="98"/>
        <end position="185"/>
    </location>
</feature>
<proteinExistence type="inferred from homology"/>
<sequence length="350" mass="39496">MDLPAIMSARSLKLTMVSSFDDHYPSHTAKSSGRGGVLLGVDAQSSRYLLYDQLHNMIAQEERDGYRCCDYLSFYSAQLEERKTPKGVDAGCRTSICGWMYRVADHFAIDREVVSIALSYIDRVLSTNYCTERRLFKLICASSLHLAIKVHYPHRWREVGSIIPDLSRGDFALDDLISMEKELTHSLTWLVNPTTPQAIILQVLSLLHPGASISSLNAIADKALFLAELSVCDYCFVTSRKSIVAVAALLNASESAGYVPFETSDGYRNDWHTDIENLLLDIGYNIDWLKVSATRERLWTLYRESAEPHSCIDIMKSPIISRMPVYDTSTTNSSPTSCINHEIWFSNQYH</sequence>
<dbReference type="AlphaFoldDB" id="A0ABD3RIW2"/>